<organism evidence="2">
    <name type="scientific">Tetraselmis sp. GSL018</name>
    <dbReference type="NCBI Taxonomy" id="582737"/>
    <lineage>
        <taxon>Eukaryota</taxon>
        <taxon>Viridiplantae</taxon>
        <taxon>Chlorophyta</taxon>
        <taxon>core chlorophytes</taxon>
        <taxon>Chlorodendrophyceae</taxon>
        <taxon>Chlorodendrales</taxon>
        <taxon>Chlorodendraceae</taxon>
        <taxon>Tetraselmis</taxon>
    </lineage>
</organism>
<gene>
    <name evidence="2" type="ORF">TSPGSL018_4805</name>
</gene>
<proteinExistence type="predicted"/>
<reference evidence="2" key="1">
    <citation type="submission" date="2014-05" db="EMBL/GenBank/DDBJ databases">
        <title>The transcriptome of the halophilic microalga Tetraselmis sp. GSL018 isolated from the Great Salt Lake, Utah.</title>
        <authorList>
            <person name="Jinkerson R.E."/>
            <person name="D'Adamo S."/>
            <person name="Posewitz M.C."/>
        </authorList>
    </citation>
    <scope>NUCLEOTIDE SEQUENCE</scope>
    <source>
        <strain evidence="2">GSL018</strain>
    </source>
</reference>
<accession>A0A061SEU8</accession>
<dbReference type="SUPFAM" id="SSF103511">
    <property type="entry name" value="Chlorophyll a-b binding protein"/>
    <property type="match status" value="1"/>
</dbReference>
<sequence>MSMTVALKAGLASPPSSVKGSRSSLSIRSELSKPAAAPKPNQPKQPGGSKPASKPSETSSPSAVTVEYQRQQAKEMTKYFKRLKNAQTSANAPVFGFTTGNEINNGRWVMFGLLVGCLTEYATGVDFIDQLKLMGALFGLVDTD</sequence>
<protein>
    <submittedName>
        <fullName evidence="2">One-helix protein</fullName>
    </submittedName>
</protein>
<dbReference type="AlphaFoldDB" id="A0A061SEU8"/>
<name>A0A061SEU8_9CHLO</name>
<evidence type="ECO:0000313" key="2">
    <source>
        <dbReference type="EMBL" id="JAC82818.1"/>
    </source>
</evidence>
<feature type="region of interest" description="Disordered" evidence="1">
    <location>
        <begin position="1"/>
        <end position="70"/>
    </location>
</feature>
<dbReference type="EMBL" id="GBEZ01002214">
    <property type="protein sequence ID" value="JAC82818.1"/>
    <property type="molecule type" value="Transcribed_RNA"/>
</dbReference>
<evidence type="ECO:0000256" key="1">
    <source>
        <dbReference type="SAM" id="MobiDB-lite"/>
    </source>
</evidence>
<feature type="compositionally biased region" description="Polar residues" evidence="1">
    <location>
        <begin position="55"/>
        <end position="70"/>
    </location>
</feature>
<feature type="compositionally biased region" description="Low complexity" evidence="1">
    <location>
        <begin position="13"/>
        <end position="51"/>
    </location>
</feature>